<dbReference type="InterPro" id="IPR016162">
    <property type="entry name" value="Ald_DH_N"/>
</dbReference>
<dbReference type="SUPFAM" id="SSF53720">
    <property type="entry name" value="ALDH-like"/>
    <property type="match status" value="1"/>
</dbReference>
<dbReference type="FunFam" id="3.40.605.10:FF:000007">
    <property type="entry name" value="NAD/NADP-dependent betaine aldehyde dehydrogenase"/>
    <property type="match status" value="1"/>
</dbReference>
<evidence type="ECO:0000256" key="2">
    <source>
        <dbReference type="ARBA" id="ARBA00023002"/>
    </source>
</evidence>
<comment type="similarity">
    <text evidence="1">Belongs to the aldehyde dehydrogenase family.</text>
</comment>
<accession>A0A4S8Q275</accession>
<protein>
    <submittedName>
        <fullName evidence="4">NAD-dependent succinate-semialdehyde dehydrogenase</fullName>
    </submittedName>
</protein>
<dbReference type="OrthoDB" id="6882680at2"/>
<evidence type="ECO:0000313" key="4">
    <source>
        <dbReference type="EMBL" id="THV34679.1"/>
    </source>
</evidence>
<dbReference type="EMBL" id="STGY01000077">
    <property type="protein sequence ID" value="THV34679.1"/>
    <property type="molecule type" value="Genomic_DNA"/>
</dbReference>
<sequence length="487" mass="51341">MSVKSAARERDSLLFIGGQWRAGTGGRTLKLREPATGGVIGSVAQADEHDLDAALASIERGFTLWRRSEPGERARVLTTAAAILRSRAEETARTITAEQGKPLGEARSEIEQSAGHFDWYATEATRDLGRTWTDGRREFTVQRRPIGPVAAFSAWNFPASLPARKIAPAIAAGCSILVKPAEEAPGAAVALVNALIDAGLPPEVIALVTGDAPKIAREVIGSPVIRKITLTGSILVGRELVQLSAEHLQPLSLELGGHAPVIVLPGADVPGVARALAGAKFRNAGQVCISPTRFFVPDRDAEEFAAHFAETAAALTVGPGDRDGVEVGPLANERRLRAVESLMDDLRKGGARVLTGGGRVESLPGWFFEPTVVTDVSDDARILTEEPFGPIAPVLPYRSIDEAVNRANAVEQGLAAYVFGPEDAARDVASRLDVGMIGVNTTALAVAEAPFGGVKSSGYGREGGTEGLNEYTVAVYTQVAQQKQEGQ</sequence>
<keyword evidence="2" id="KW-0560">Oxidoreductase</keyword>
<dbReference type="CDD" id="cd07103">
    <property type="entry name" value="ALDH_F5_SSADH_GabD"/>
    <property type="match status" value="1"/>
</dbReference>
<gene>
    <name evidence="4" type="ORF">FAB82_23815</name>
</gene>
<dbReference type="InterPro" id="IPR016163">
    <property type="entry name" value="Ald_DH_C"/>
</dbReference>
<dbReference type="GO" id="GO:0004777">
    <property type="term" value="F:succinate-semialdehyde dehydrogenase (NAD+) activity"/>
    <property type="evidence" value="ECO:0007669"/>
    <property type="project" value="TreeGrafter"/>
</dbReference>
<organism evidence="4 5">
    <name type="scientific">Glycomyces buryatensis</name>
    <dbReference type="NCBI Taxonomy" id="2570927"/>
    <lineage>
        <taxon>Bacteria</taxon>
        <taxon>Bacillati</taxon>
        <taxon>Actinomycetota</taxon>
        <taxon>Actinomycetes</taxon>
        <taxon>Glycomycetales</taxon>
        <taxon>Glycomycetaceae</taxon>
        <taxon>Glycomyces</taxon>
    </lineage>
</organism>
<evidence type="ECO:0000313" key="5">
    <source>
        <dbReference type="Proteomes" id="UP000308760"/>
    </source>
</evidence>
<reference evidence="5" key="1">
    <citation type="submission" date="2019-04" db="EMBL/GenBank/DDBJ databases">
        <title>Nocardioides xinjiangensis sp. nov.</title>
        <authorList>
            <person name="Liu S."/>
        </authorList>
    </citation>
    <scope>NUCLEOTIDE SEQUENCE [LARGE SCALE GENOMIC DNA]</scope>
    <source>
        <strain evidence="5">18</strain>
    </source>
</reference>
<reference evidence="4 5" key="2">
    <citation type="submission" date="2019-05" db="EMBL/GenBank/DDBJ databases">
        <title>Glycomyces buryatensis sp. nov.</title>
        <authorList>
            <person name="Nikitina E."/>
        </authorList>
    </citation>
    <scope>NUCLEOTIDE SEQUENCE [LARGE SCALE GENOMIC DNA]</scope>
    <source>
        <strain evidence="4 5">18</strain>
    </source>
</reference>
<dbReference type="PANTHER" id="PTHR43353:SF5">
    <property type="entry name" value="SUCCINATE-SEMIALDEHYDE DEHYDROGENASE, MITOCHONDRIAL"/>
    <property type="match status" value="1"/>
</dbReference>
<dbReference type="InterPro" id="IPR050740">
    <property type="entry name" value="Aldehyde_DH_Superfamily"/>
</dbReference>
<dbReference type="Gene3D" id="3.40.309.10">
    <property type="entry name" value="Aldehyde Dehydrogenase, Chain A, domain 2"/>
    <property type="match status" value="1"/>
</dbReference>
<dbReference type="Pfam" id="PF00171">
    <property type="entry name" value="Aldedh"/>
    <property type="match status" value="1"/>
</dbReference>
<dbReference type="RefSeq" id="WP_136537061.1">
    <property type="nucleotide sequence ID" value="NZ_STGY01000077.1"/>
</dbReference>
<dbReference type="GO" id="GO:0009450">
    <property type="term" value="P:gamma-aminobutyric acid catabolic process"/>
    <property type="evidence" value="ECO:0007669"/>
    <property type="project" value="TreeGrafter"/>
</dbReference>
<dbReference type="Proteomes" id="UP000308760">
    <property type="component" value="Unassembled WGS sequence"/>
</dbReference>
<proteinExistence type="inferred from homology"/>
<dbReference type="InterPro" id="IPR015590">
    <property type="entry name" value="Aldehyde_DH_dom"/>
</dbReference>
<name>A0A4S8Q275_9ACTN</name>
<comment type="caution">
    <text evidence="4">The sequence shown here is derived from an EMBL/GenBank/DDBJ whole genome shotgun (WGS) entry which is preliminary data.</text>
</comment>
<dbReference type="PANTHER" id="PTHR43353">
    <property type="entry name" value="SUCCINATE-SEMIALDEHYDE DEHYDROGENASE, MITOCHONDRIAL"/>
    <property type="match status" value="1"/>
</dbReference>
<feature type="domain" description="Aldehyde dehydrogenase" evidence="3">
    <location>
        <begin position="20"/>
        <end position="473"/>
    </location>
</feature>
<keyword evidence="5" id="KW-1185">Reference proteome</keyword>
<evidence type="ECO:0000259" key="3">
    <source>
        <dbReference type="Pfam" id="PF00171"/>
    </source>
</evidence>
<dbReference type="InterPro" id="IPR016161">
    <property type="entry name" value="Ald_DH/histidinol_DH"/>
</dbReference>
<dbReference type="Gene3D" id="3.40.605.10">
    <property type="entry name" value="Aldehyde Dehydrogenase, Chain A, domain 1"/>
    <property type="match status" value="1"/>
</dbReference>
<evidence type="ECO:0000256" key="1">
    <source>
        <dbReference type="ARBA" id="ARBA00009986"/>
    </source>
</evidence>
<dbReference type="AlphaFoldDB" id="A0A4S8Q275"/>